<feature type="coiled-coil region" evidence="1">
    <location>
        <begin position="7"/>
        <end position="34"/>
    </location>
</feature>
<dbReference type="RefSeq" id="WP_174405352.1">
    <property type="nucleotide sequence ID" value="NZ_BLVO01000013.1"/>
</dbReference>
<protein>
    <submittedName>
        <fullName evidence="2">Uncharacterized protein</fullName>
    </submittedName>
</protein>
<evidence type="ECO:0000313" key="3">
    <source>
        <dbReference type="Proteomes" id="UP000503840"/>
    </source>
</evidence>
<proteinExistence type="predicted"/>
<gene>
    <name evidence="2" type="ORF">DSM101010T_20820</name>
</gene>
<reference evidence="2 3" key="1">
    <citation type="submission" date="2020-05" db="EMBL/GenBank/DDBJ databases">
        <title>Draft genome sequence of Desulfovibrio sp. strain HN2T.</title>
        <authorList>
            <person name="Ueno A."/>
            <person name="Tamazawa S."/>
            <person name="Tamamura S."/>
            <person name="Murakami T."/>
            <person name="Kiyama T."/>
            <person name="Inomata H."/>
            <person name="Amano Y."/>
            <person name="Miyakawa K."/>
            <person name="Tamaki H."/>
            <person name="Naganuma T."/>
            <person name="Kaneko K."/>
        </authorList>
    </citation>
    <scope>NUCLEOTIDE SEQUENCE [LARGE SCALE GENOMIC DNA]</scope>
    <source>
        <strain evidence="2 3">HN2</strain>
    </source>
</reference>
<dbReference type="Proteomes" id="UP000503840">
    <property type="component" value="Unassembled WGS sequence"/>
</dbReference>
<evidence type="ECO:0000256" key="1">
    <source>
        <dbReference type="SAM" id="Coils"/>
    </source>
</evidence>
<dbReference type="AlphaFoldDB" id="A0A7J0BJ19"/>
<keyword evidence="1" id="KW-0175">Coiled coil</keyword>
<accession>A0A7J0BJ19</accession>
<name>A0A7J0BJ19_9BACT</name>
<dbReference type="EMBL" id="BLVO01000013">
    <property type="protein sequence ID" value="GFM33717.1"/>
    <property type="molecule type" value="Genomic_DNA"/>
</dbReference>
<evidence type="ECO:0000313" key="2">
    <source>
        <dbReference type="EMBL" id="GFM33717.1"/>
    </source>
</evidence>
<sequence length="217" mass="24754">MSKNIDAERLAKLLESIQEDVREVMEEMADYVEVLREEHGFSTLNDLLRIVEQQFSGGDSKERMNIAKVILSQNALALRDRLAKQALFDKEQAEVIEIALMYGQLHGLMTAMVDPMRGGELSFVKDIMHSLKCSEGRESQTLGKEFKIERALHCAQMSWEGGAEYYHSEMARNLLEVPELELKIAPMVSEAVLRDRLKPLARKFGRVRGDRGAMRKK</sequence>
<comment type="caution">
    <text evidence="2">The sequence shown here is derived from an EMBL/GenBank/DDBJ whole genome shotgun (WGS) entry which is preliminary data.</text>
</comment>
<keyword evidence="3" id="KW-1185">Reference proteome</keyword>
<organism evidence="2 3">
    <name type="scientific">Desulfovibrio subterraneus</name>
    <dbReference type="NCBI Taxonomy" id="2718620"/>
    <lineage>
        <taxon>Bacteria</taxon>
        <taxon>Pseudomonadati</taxon>
        <taxon>Thermodesulfobacteriota</taxon>
        <taxon>Desulfovibrionia</taxon>
        <taxon>Desulfovibrionales</taxon>
        <taxon>Desulfovibrionaceae</taxon>
        <taxon>Desulfovibrio</taxon>
    </lineage>
</organism>